<feature type="compositionally biased region" description="Pro residues" evidence="4">
    <location>
        <begin position="73"/>
        <end position="93"/>
    </location>
</feature>
<feature type="compositionally biased region" description="Polar residues" evidence="4">
    <location>
        <begin position="227"/>
        <end position="243"/>
    </location>
</feature>
<dbReference type="GO" id="GO:0005634">
    <property type="term" value="C:nucleus"/>
    <property type="evidence" value="ECO:0007669"/>
    <property type="project" value="UniProtKB-SubCell"/>
</dbReference>
<feature type="compositionally biased region" description="Low complexity" evidence="4">
    <location>
        <begin position="263"/>
        <end position="283"/>
    </location>
</feature>
<feature type="compositionally biased region" description="Low complexity" evidence="4">
    <location>
        <begin position="150"/>
        <end position="163"/>
    </location>
</feature>
<dbReference type="SUPFAM" id="SSF51045">
    <property type="entry name" value="WW domain"/>
    <property type="match status" value="1"/>
</dbReference>
<comment type="caution">
    <text evidence="6">The sequence shown here is derived from an EMBL/GenBank/DDBJ whole genome shotgun (WGS) entry which is preliminary data.</text>
</comment>
<keyword evidence="3" id="KW-0539">Nucleus</keyword>
<feature type="domain" description="WW" evidence="5">
    <location>
        <begin position="18"/>
        <end position="46"/>
    </location>
</feature>
<sequence length="479" mass="52144">MSDSKDSKDTGGNKEFGPWSEQTSSAGRKYYYNKITEVSQWEKPKEWKEHDVKIEAERLAAAAAKQQQSFQAPIPPPPGMFMPPPPPFFPFPPFGQAFPMDFPGPPPPFPGAFPPFPQVPPPPPGMYPTSTGTTSMSAIYPPVVPPPPGYTSATTAPTPYIASPYPPPPPQAPAVSCSSSKPMTPASAPTTSAAMLRATAPPPPSAPAPAAQSSTPHSATASPRMTIHQSSSNVSTPVTTGANNGHYHHSQQTSTPTSHQAHSLSYQNQSSSSRGASLNQPSSHSRDRNRDNRDNRDHSYRRSVDEPSNDRPSSAGSNHHHSSSRRTYDDRERGSLSRVHSSSAANSQSIRRPSPSVDSQPPAKKAKEESPVNEEWKRFYRADLAQALKRKLGLIEDKELAELNVQSLATENKLVAEMIKAKTAAALVSVQTHEVSLCEEKCTGLRKASFKKFKETIRRMEQILSVKEPQNFMPLLSDK</sequence>
<gene>
    <name evidence="6" type="ORF">WR25_17891</name>
</gene>
<dbReference type="Proteomes" id="UP000218231">
    <property type="component" value="Unassembled WGS sequence"/>
</dbReference>
<evidence type="ECO:0000259" key="5">
    <source>
        <dbReference type="PROSITE" id="PS50020"/>
    </source>
</evidence>
<dbReference type="Pfam" id="PF00397">
    <property type="entry name" value="WW"/>
    <property type="match status" value="1"/>
</dbReference>
<evidence type="ECO:0000256" key="2">
    <source>
        <dbReference type="ARBA" id="ARBA00022853"/>
    </source>
</evidence>
<dbReference type="GO" id="GO:0010506">
    <property type="term" value="P:regulation of autophagy"/>
    <property type="evidence" value="ECO:0007669"/>
    <property type="project" value="TreeGrafter"/>
</dbReference>
<comment type="subcellular location">
    <subcellularLocation>
        <location evidence="1">Nucleus</location>
    </subcellularLocation>
</comment>
<dbReference type="STRING" id="2018661.A0A2A2KTJ2"/>
<feature type="region of interest" description="Disordered" evidence="4">
    <location>
        <begin position="1"/>
        <end position="24"/>
    </location>
</feature>
<feature type="compositionally biased region" description="Polar residues" evidence="4">
    <location>
        <begin position="250"/>
        <end position="262"/>
    </location>
</feature>
<feature type="region of interest" description="Disordered" evidence="4">
    <location>
        <begin position="61"/>
        <end position="372"/>
    </location>
</feature>
<accession>A0A2A2KTJ2</accession>
<dbReference type="CDD" id="cd00201">
    <property type="entry name" value="WW"/>
    <property type="match status" value="1"/>
</dbReference>
<dbReference type="GO" id="GO:1904263">
    <property type="term" value="P:positive regulation of TORC1 signaling"/>
    <property type="evidence" value="ECO:0007669"/>
    <property type="project" value="TreeGrafter"/>
</dbReference>
<reference evidence="6 7" key="1">
    <citation type="journal article" date="2017" name="Curr. Biol.">
        <title>Genome architecture and evolution of a unichromosomal asexual nematode.</title>
        <authorList>
            <person name="Fradin H."/>
            <person name="Zegar C."/>
            <person name="Gutwein M."/>
            <person name="Lucas J."/>
            <person name="Kovtun M."/>
            <person name="Corcoran D."/>
            <person name="Baugh L.R."/>
            <person name="Kiontke K."/>
            <person name="Gunsalus K."/>
            <person name="Fitch D.H."/>
            <person name="Piano F."/>
        </authorList>
    </citation>
    <scope>NUCLEOTIDE SEQUENCE [LARGE SCALE GENOMIC DNA]</scope>
    <source>
        <strain evidence="6">PF1309</strain>
    </source>
</reference>
<evidence type="ECO:0000313" key="6">
    <source>
        <dbReference type="EMBL" id="PAV77228.1"/>
    </source>
</evidence>
<dbReference type="OrthoDB" id="10072039at2759"/>
<dbReference type="InterPro" id="IPR036020">
    <property type="entry name" value="WW_dom_sf"/>
</dbReference>
<feature type="compositionally biased region" description="Basic and acidic residues" evidence="4">
    <location>
        <begin position="284"/>
        <end position="309"/>
    </location>
</feature>
<feature type="compositionally biased region" description="Polar residues" evidence="4">
    <location>
        <begin position="128"/>
        <end position="137"/>
    </location>
</feature>
<feature type="compositionally biased region" description="Basic and acidic residues" evidence="4">
    <location>
        <begin position="1"/>
        <end position="12"/>
    </location>
</feature>
<evidence type="ECO:0000256" key="4">
    <source>
        <dbReference type="SAM" id="MobiDB-lite"/>
    </source>
</evidence>
<dbReference type="PROSITE" id="PS01159">
    <property type="entry name" value="WW_DOMAIN_1"/>
    <property type="match status" value="1"/>
</dbReference>
<feature type="compositionally biased region" description="Low complexity" evidence="4">
    <location>
        <begin position="208"/>
        <end position="223"/>
    </location>
</feature>
<dbReference type="InterPro" id="IPR001202">
    <property type="entry name" value="WW_dom"/>
</dbReference>
<keyword evidence="2" id="KW-0156">Chromatin regulator</keyword>
<dbReference type="AlphaFoldDB" id="A0A2A2KTJ2"/>
<name>A0A2A2KTJ2_9BILA</name>
<feature type="compositionally biased region" description="Low complexity" evidence="4">
    <location>
        <begin position="61"/>
        <end position="72"/>
    </location>
</feature>
<evidence type="ECO:0000256" key="3">
    <source>
        <dbReference type="ARBA" id="ARBA00023242"/>
    </source>
</evidence>
<dbReference type="PANTHER" id="PTHR15911">
    <property type="entry name" value="WW DOMAIN-CONTAINING ADAPTER PROTEIN WITH COILED-COIL"/>
    <property type="match status" value="1"/>
</dbReference>
<dbReference type="SMART" id="SM00456">
    <property type="entry name" value="WW"/>
    <property type="match status" value="1"/>
</dbReference>
<dbReference type="GO" id="GO:0003682">
    <property type="term" value="F:chromatin binding"/>
    <property type="evidence" value="ECO:0007669"/>
    <property type="project" value="TreeGrafter"/>
</dbReference>
<dbReference type="GO" id="GO:0000993">
    <property type="term" value="F:RNA polymerase II complex binding"/>
    <property type="evidence" value="ECO:0007669"/>
    <property type="project" value="TreeGrafter"/>
</dbReference>
<dbReference type="GO" id="GO:0006325">
    <property type="term" value="P:chromatin organization"/>
    <property type="evidence" value="ECO:0007669"/>
    <property type="project" value="UniProtKB-KW"/>
</dbReference>
<protein>
    <recommendedName>
        <fullName evidence="5">WW domain-containing protein</fullName>
    </recommendedName>
</protein>
<dbReference type="InterPro" id="IPR038867">
    <property type="entry name" value="WAC"/>
</dbReference>
<feature type="compositionally biased region" description="Basic and acidic residues" evidence="4">
    <location>
        <begin position="326"/>
        <end position="335"/>
    </location>
</feature>
<feature type="compositionally biased region" description="Pro residues" evidence="4">
    <location>
        <begin position="102"/>
        <end position="126"/>
    </location>
</feature>
<dbReference type="EMBL" id="LIAE01007739">
    <property type="protein sequence ID" value="PAV77228.1"/>
    <property type="molecule type" value="Genomic_DNA"/>
</dbReference>
<proteinExistence type="predicted"/>
<evidence type="ECO:0000256" key="1">
    <source>
        <dbReference type="ARBA" id="ARBA00004123"/>
    </source>
</evidence>
<dbReference type="PROSITE" id="PS50020">
    <property type="entry name" value="WW_DOMAIN_2"/>
    <property type="match status" value="1"/>
</dbReference>
<feature type="compositionally biased region" description="Polar residues" evidence="4">
    <location>
        <begin position="338"/>
        <end position="359"/>
    </location>
</feature>
<feature type="compositionally biased region" description="Low complexity" evidence="4">
    <location>
        <begin position="173"/>
        <end position="199"/>
    </location>
</feature>
<evidence type="ECO:0000313" key="7">
    <source>
        <dbReference type="Proteomes" id="UP000218231"/>
    </source>
</evidence>
<dbReference type="Gene3D" id="2.20.70.10">
    <property type="match status" value="1"/>
</dbReference>
<organism evidence="6 7">
    <name type="scientific">Diploscapter pachys</name>
    <dbReference type="NCBI Taxonomy" id="2018661"/>
    <lineage>
        <taxon>Eukaryota</taxon>
        <taxon>Metazoa</taxon>
        <taxon>Ecdysozoa</taxon>
        <taxon>Nematoda</taxon>
        <taxon>Chromadorea</taxon>
        <taxon>Rhabditida</taxon>
        <taxon>Rhabditina</taxon>
        <taxon>Rhabditomorpha</taxon>
        <taxon>Rhabditoidea</taxon>
        <taxon>Rhabditidae</taxon>
        <taxon>Diploscapter</taxon>
    </lineage>
</organism>
<keyword evidence="7" id="KW-1185">Reference proteome</keyword>
<dbReference type="PANTHER" id="PTHR15911:SF6">
    <property type="entry name" value="WW DOMAIN-CONTAINING ADAPTER PROTEIN WITH COILED-COIL"/>
    <property type="match status" value="1"/>
</dbReference>